<evidence type="ECO:0000313" key="1">
    <source>
        <dbReference type="EMBL" id="VAW26569.1"/>
    </source>
</evidence>
<dbReference type="EMBL" id="UOET01000042">
    <property type="protein sequence ID" value="VAW26569.1"/>
    <property type="molecule type" value="Genomic_DNA"/>
</dbReference>
<accession>A0A3B0UPQ9</accession>
<name>A0A3B0UPQ9_9ZZZZ</name>
<proteinExistence type="predicted"/>
<gene>
    <name evidence="1" type="ORF">MNBD_BACTEROID07-266</name>
</gene>
<organism evidence="1">
    <name type="scientific">hydrothermal vent metagenome</name>
    <dbReference type="NCBI Taxonomy" id="652676"/>
    <lineage>
        <taxon>unclassified sequences</taxon>
        <taxon>metagenomes</taxon>
        <taxon>ecological metagenomes</taxon>
    </lineage>
</organism>
<feature type="non-terminal residue" evidence="1">
    <location>
        <position position="197"/>
    </location>
</feature>
<reference evidence="1" key="1">
    <citation type="submission" date="2018-06" db="EMBL/GenBank/DDBJ databases">
        <authorList>
            <person name="Zhirakovskaya E."/>
        </authorList>
    </citation>
    <scope>NUCLEOTIDE SEQUENCE</scope>
</reference>
<sequence>MTKEERQYNILVYGIEKRGLKEPSQEISNRNFKLNFEPFSTGKRFNDFDGVILFQGIFETYKYESSYYDGEYLVHSYDRNELDKRKKELELLIKKGWFCCFILHKPFVDSYYNSGSTKDLSGTDLCKYSLNFPSFYRKDLSKRITHVNSLRDEFSRFFELYGAASSYFENYNNGIELREIARINRSTVGMVLFDREF</sequence>
<dbReference type="AlphaFoldDB" id="A0A3B0UPQ9"/>
<protein>
    <submittedName>
        <fullName evidence="1">Uncharacterized protein</fullName>
    </submittedName>
</protein>